<evidence type="ECO:0000256" key="6">
    <source>
        <dbReference type="SAM" id="Phobius"/>
    </source>
</evidence>
<proteinExistence type="predicted"/>
<dbReference type="AlphaFoldDB" id="A0A6N6M6P8"/>
<feature type="transmembrane region" description="Helical" evidence="6">
    <location>
        <begin position="96"/>
        <end position="118"/>
    </location>
</feature>
<keyword evidence="5 6" id="KW-0472">Membrane</keyword>
<feature type="transmembrane region" description="Helical" evidence="6">
    <location>
        <begin position="181"/>
        <end position="200"/>
    </location>
</feature>
<sequence length="367" mass="42029">MAKKRRNKKRSPIRKIMDPKRIIIPIVLGLGVAGYLLYSELDPKAFRDIDFTGRTYFWIFIALLAAGAREFGYMYRLRILSDKRISWRNAFDDIMLWEFSSAITPSVVGGSGVAIFILSKEKLSVGRSTAIVMTTAFLDELFYVISVPLLFVVVGTTALFPDTIPNMEVFGMKLGVQQVFWIGYVFILILITVILLGIFVSPQGFKKLLIRVFSLPFLKRWLRAAYRTGDEVVTTSDELREKPFIFWVRAFLATSLSWTARYLTANFLLLAFTSFGFMDNLLVLSRQLVMWVIMLISPTPGSAGVAEIAFDQFLADYTPIGIMAAVAFLWRLFTYYPYLFLGIIILPRWIQRVYLGRKLITFKKPQK</sequence>
<dbReference type="Proteomes" id="UP000435357">
    <property type="component" value="Unassembled WGS sequence"/>
</dbReference>
<evidence type="ECO:0000256" key="5">
    <source>
        <dbReference type="ARBA" id="ARBA00023136"/>
    </source>
</evidence>
<dbReference type="PANTHER" id="PTHR37693">
    <property type="entry name" value="PHOSPHATIDYLGLYCEROL LYSYLTRANSFERASE"/>
    <property type="match status" value="1"/>
</dbReference>
<evidence type="ECO:0000256" key="1">
    <source>
        <dbReference type="ARBA" id="ARBA00004651"/>
    </source>
</evidence>
<comment type="subcellular location">
    <subcellularLocation>
        <location evidence="1">Cell membrane</location>
        <topology evidence="1">Multi-pass membrane protein</topology>
    </subcellularLocation>
</comment>
<dbReference type="PANTHER" id="PTHR37693:SF1">
    <property type="entry name" value="INTEGRAL MEMBRANE PROTEIN"/>
    <property type="match status" value="1"/>
</dbReference>
<reference evidence="7 8" key="1">
    <citation type="submission" date="2019-09" db="EMBL/GenBank/DDBJ databases">
        <title>Genomes of Cryomorphaceae.</title>
        <authorList>
            <person name="Bowman J.P."/>
        </authorList>
    </citation>
    <scope>NUCLEOTIDE SEQUENCE [LARGE SCALE GENOMIC DNA]</scope>
    <source>
        <strain evidence="7 8">KCTC 52047</strain>
    </source>
</reference>
<comment type="caution">
    <text evidence="7">The sequence shown here is derived from an EMBL/GenBank/DDBJ whole genome shotgun (WGS) entry which is preliminary data.</text>
</comment>
<keyword evidence="3 6" id="KW-0812">Transmembrane</keyword>
<evidence type="ECO:0000256" key="4">
    <source>
        <dbReference type="ARBA" id="ARBA00022989"/>
    </source>
</evidence>
<gene>
    <name evidence="7" type="ORF">F3059_08210</name>
</gene>
<feature type="transmembrane region" description="Helical" evidence="6">
    <location>
        <begin position="322"/>
        <end position="350"/>
    </location>
</feature>
<dbReference type="NCBIfam" id="TIGR00374">
    <property type="entry name" value="flippase-like domain"/>
    <property type="match status" value="1"/>
</dbReference>
<feature type="transmembrane region" description="Helical" evidence="6">
    <location>
        <begin position="262"/>
        <end position="281"/>
    </location>
</feature>
<organism evidence="7 8">
    <name type="scientific">Salibacter halophilus</name>
    <dbReference type="NCBI Taxonomy" id="1803916"/>
    <lineage>
        <taxon>Bacteria</taxon>
        <taxon>Pseudomonadati</taxon>
        <taxon>Bacteroidota</taxon>
        <taxon>Flavobacteriia</taxon>
        <taxon>Flavobacteriales</taxon>
        <taxon>Salibacteraceae</taxon>
        <taxon>Salibacter</taxon>
    </lineage>
</organism>
<feature type="transmembrane region" description="Helical" evidence="6">
    <location>
        <begin position="288"/>
        <end position="310"/>
    </location>
</feature>
<feature type="transmembrane region" description="Helical" evidence="6">
    <location>
        <begin position="21"/>
        <end position="38"/>
    </location>
</feature>
<keyword evidence="2" id="KW-1003">Cell membrane</keyword>
<feature type="transmembrane region" description="Helical" evidence="6">
    <location>
        <begin position="141"/>
        <end position="160"/>
    </location>
</feature>
<evidence type="ECO:0000256" key="3">
    <source>
        <dbReference type="ARBA" id="ARBA00022692"/>
    </source>
</evidence>
<keyword evidence="4 6" id="KW-1133">Transmembrane helix</keyword>
<dbReference type="RefSeq" id="WP_151168091.1">
    <property type="nucleotide sequence ID" value="NZ_WACR01000006.1"/>
</dbReference>
<protein>
    <submittedName>
        <fullName evidence="7">Flippase-like domain-containing protein</fullName>
    </submittedName>
</protein>
<dbReference type="Pfam" id="PF03706">
    <property type="entry name" value="LPG_synthase_TM"/>
    <property type="match status" value="1"/>
</dbReference>
<feature type="transmembrane region" description="Helical" evidence="6">
    <location>
        <begin position="58"/>
        <end position="75"/>
    </location>
</feature>
<name>A0A6N6M6P8_9FLAO</name>
<dbReference type="InterPro" id="IPR022791">
    <property type="entry name" value="L-PG_synthase/AglD"/>
</dbReference>
<dbReference type="EMBL" id="WACR01000006">
    <property type="protein sequence ID" value="KAB1064009.1"/>
    <property type="molecule type" value="Genomic_DNA"/>
</dbReference>
<keyword evidence="8" id="KW-1185">Reference proteome</keyword>
<dbReference type="GO" id="GO:0005886">
    <property type="term" value="C:plasma membrane"/>
    <property type="evidence" value="ECO:0007669"/>
    <property type="project" value="UniProtKB-SubCell"/>
</dbReference>
<accession>A0A6N6M6P8</accession>
<evidence type="ECO:0000313" key="8">
    <source>
        <dbReference type="Proteomes" id="UP000435357"/>
    </source>
</evidence>
<dbReference type="OrthoDB" id="1493331at2"/>
<evidence type="ECO:0000313" key="7">
    <source>
        <dbReference type="EMBL" id="KAB1064009.1"/>
    </source>
</evidence>
<evidence type="ECO:0000256" key="2">
    <source>
        <dbReference type="ARBA" id="ARBA00022475"/>
    </source>
</evidence>